<evidence type="ECO:0000256" key="1">
    <source>
        <dbReference type="ARBA" id="ARBA00004123"/>
    </source>
</evidence>
<dbReference type="AlphaFoldDB" id="A0AAN7KHQ1"/>
<dbReference type="GO" id="GO:0006367">
    <property type="term" value="P:transcription initiation at RNA polymerase II promoter"/>
    <property type="evidence" value="ECO:0007669"/>
    <property type="project" value="InterPro"/>
</dbReference>
<dbReference type="Pfam" id="PF03153">
    <property type="entry name" value="TFIIA"/>
    <property type="match status" value="1"/>
</dbReference>
<evidence type="ECO:0000313" key="5">
    <source>
        <dbReference type="EMBL" id="KAK4765239.1"/>
    </source>
</evidence>
<dbReference type="Proteomes" id="UP001346149">
    <property type="component" value="Unassembled WGS sequence"/>
</dbReference>
<evidence type="ECO:0000256" key="3">
    <source>
        <dbReference type="ARBA" id="ARBA00023163"/>
    </source>
</evidence>
<sequence length="202" mass="21935">MAASSTTSTVYLQVIEDVIRKVREEFINSGGAGDDVLSELQGMWEAKMMQADVILGPVDRPPASKNVPGGSIPTVHDLNVPYQGTEEYETPTAEILFPPTPLQTPIQTPLPGSVDNSVYNISTGLSDYPTPLSDTVGDSGANTKLKAGRPSPYMQPPYPWMSQRASLDVNVAYVEGRDEVDRGVSHQSLTQDFFSVFRKAKT</sequence>
<reference evidence="5 6" key="1">
    <citation type="journal article" date="2023" name="Hortic Res">
        <title>Pangenome of water caltrop reveals structural variations and asymmetric subgenome divergence after allopolyploidization.</title>
        <authorList>
            <person name="Zhang X."/>
            <person name="Chen Y."/>
            <person name="Wang L."/>
            <person name="Yuan Y."/>
            <person name="Fang M."/>
            <person name="Shi L."/>
            <person name="Lu R."/>
            <person name="Comes H.P."/>
            <person name="Ma Y."/>
            <person name="Chen Y."/>
            <person name="Huang G."/>
            <person name="Zhou Y."/>
            <person name="Zheng Z."/>
            <person name="Qiu Y."/>
        </authorList>
    </citation>
    <scope>NUCLEOTIDE SEQUENCE [LARGE SCALE GENOMIC DNA]</scope>
    <source>
        <strain evidence="5">F231</strain>
    </source>
</reference>
<dbReference type="EMBL" id="JAXQNO010000023">
    <property type="protein sequence ID" value="KAK4765239.1"/>
    <property type="molecule type" value="Genomic_DNA"/>
</dbReference>
<protein>
    <submittedName>
        <fullName evidence="5">Uncharacterized protein</fullName>
    </submittedName>
</protein>
<keyword evidence="4" id="KW-0539">Nucleus</keyword>
<dbReference type="Gene3D" id="1.10.287.100">
    <property type="match status" value="1"/>
</dbReference>
<name>A0AAN7KHQ1_TRANT</name>
<gene>
    <name evidence="5" type="ORF">SAY86_026329</name>
</gene>
<proteinExistence type="inferred from homology"/>
<dbReference type="GO" id="GO:0005672">
    <property type="term" value="C:transcription factor TFIIA complex"/>
    <property type="evidence" value="ECO:0007669"/>
    <property type="project" value="InterPro"/>
</dbReference>
<comment type="subcellular location">
    <subcellularLocation>
        <location evidence="1">Nucleus</location>
    </subcellularLocation>
</comment>
<accession>A0AAN7KHQ1</accession>
<comment type="similarity">
    <text evidence="2">Belongs to the TFIIA subunit 1 family.</text>
</comment>
<dbReference type="FunFam" id="1.10.287.100:FF:000001">
    <property type="entry name" value="Transcription initiation factor IIA subunit"/>
    <property type="match status" value="1"/>
</dbReference>
<dbReference type="CDD" id="cd07976">
    <property type="entry name" value="TFIIA_alpha_beta_like"/>
    <property type="match status" value="1"/>
</dbReference>
<evidence type="ECO:0000313" key="6">
    <source>
        <dbReference type="Proteomes" id="UP001346149"/>
    </source>
</evidence>
<dbReference type="PANTHER" id="PTHR12694:SF8">
    <property type="entry name" value="TRANSCRIPTION INITIATION FACTOR IIA SUBUNIT 1"/>
    <property type="match status" value="1"/>
</dbReference>
<evidence type="ECO:0000256" key="4">
    <source>
        <dbReference type="ARBA" id="ARBA00023242"/>
    </source>
</evidence>
<dbReference type="SUPFAM" id="SSF47396">
    <property type="entry name" value="Transcription factor IIA (TFIIA), alpha-helical domain"/>
    <property type="match status" value="1"/>
</dbReference>
<keyword evidence="3" id="KW-0804">Transcription</keyword>
<organism evidence="5 6">
    <name type="scientific">Trapa natans</name>
    <name type="common">Water chestnut</name>
    <dbReference type="NCBI Taxonomy" id="22666"/>
    <lineage>
        <taxon>Eukaryota</taxon>
        <taxon>Viridiplantae</taxon>
        <taxon>Streptophyta</taxon>
        <taxon>Embryophyta</taxon>
        <taxon>Tracheophyta</taxon>
        <taxon>Spermatophyta</taxon>
        <taxon>Magnoliopsida</taxon>
        <taxon>eudicotyledons</taxon>
        <taxon>Gunneridae</taxon>
        <taxon>Pentapetalae</taxon>
        <taxon>rosids</taxon>
        <taxon>malvids</taxon>
        <taxon>Myrtales</taxon>
        <taxon>Lythraceae</taxon>
        <taxon>Trapa</taxon>
    </lineage>
</organism>
<comment type="caution">
    <text evidence="5">The sequence shown here is derived from an EMBL/GenBank/DDBJ whole genome shotgun (WGS) entry which is preliminary data.</text>
</comment>
<keyword evidence="6" id="KW-1185">Reference proteome</keyword>
<dbReference type="PANTHER" id="PTHR12694">
    <property type="entry name" value="TRANSCRIPTION INITIATION FACTOR IIA SUBUNIT 1"/>
    <property type="match status" value="1"/>
</dbReference>
<evidence type="ECO:0000256" key="2">
    <source>
        <dbReference type="ARBA" id="ARBA00010059"/>
    </source>
</evidence>
<dbReference type="InterPro" id="IPR004855">
    <property type="entry name" value="TFIIA_asu/bsu"/>
</dbReference>
<dbReference type="SMART" id="SM01371">
    <property type="entry name" value="TFIIA"/>
    <property type="match status" value="1"/>
</dbReference>